<gene>
    <name evidence="3" type="ORF">GCM10011577_06890</name>
</gene>
<sequence length="441" mass="47129">MDHGLKFSDPAAYSRVLRRAHELVISGVPRPEIPELLASSWRRSMALGISPDQHSPRHLHEVSEVLELRREHRLQQVMPALSELLADDSSDGRHLLVLTDAGGEILWRVGSAQVLRRADRLEFSEGADWSEAGIGTNAISEALVTGRPVQLFSAEHLVRTHHEWACTAAPITDPSTGRLLGVLDVSGPLESLTADTLRMVRCAVSMAEALLRTSDGGASLGASSLAPASRTPSRTRAALRPSAAVESLELLGDQPAAVFRNGSRVPLTLRRAEILALLDSRTQGWSAEELAYELHGDAGIAASIRTEMFRVRSLLGDAIASNPYRMDKGLTGQSDAGQVLRLLRGGNVAAALEAYRAPLLSRSGNMAVQLLRDRLELSLGAAVRASTDPALIIRWLSTDMGSADMQAVEALGKLVGRSDARYLSFSAGAAAAEAKLAMGGT</sequence>
<keyword evidence="4" id="KW-1185">Reference proteome</keyword>
<evidence type="ECO:0000313" key="4">
    <source>
        <dbReference type="Proteomes" id="UP000596938"/>
    </source>
</evidence>
<dbReference type="RefSeq" id="WP_188809105.1">
    <property type="nucleotide sequence ID" value="NZ_BAAAWV010000001.1"/>
</dbReference>
<evidence type="ECO:0000256" key="1">
    <source>
        <dbReference type="SAM" id="MobiDB-lite"/>
    </source>
</evidence>
<name>A0ABQ1XB32_9MICC</name>
<accession>A0ABQ1XB32</accession>
<dbReference type="Gene3D" id="3.30.450.40">
    <property type="match status" value="1"/>
</dbReference>
<evidence type="ECO:0000259" key="2">
    <source>
        <dbReference type="Pfam" id="PF01590"/>
    </source>
</evidence>
<evidence type="ECO:0000313" key="3">
    <source>
        <dbReference type="EMBL" id="GGG87412.1"/>
    </source>
</evidence>
<dbReference type="InterPro" id="IPR029016">
    <property type="entry name" value="GAF-like_dom_sf"/>
</dbReference>
<dbReference type="Pfam" id="PF01590">
    <property type="entry name" value="GAF"/>
    <property type="match status" value="1"/>
</dbReference>
<reference evidence="4" key="1">
    <citation type="journal article" date="2019" name="Int. J. Syst. Evol. Microbiol.">
        <title>The Global Catalogue of Microorganisms (GCM) 10K type strain sequencing project: providing services to taxonomists for standard genome sequencing and annotation.</title>
        <authorList>
            <consortium name="The Broad Institute Genomics Platform"/>
            <consortium name="The Broad Institute Genome Sequencing Center for Infectious Disease"/>
            <person name="Wu L."/>
            <person name="Ma J."/>
        </authorList>
    </citation>
    <scope>NUCLEOTIDE SEQUENCE [LARGE SCALE GENOMIC DNA]</scope>
    <source>
        <strain evidence="4">CGMCC 1.1927</strain>
    </source>
</reference>
<organism evidence="3 4">
    <name type="scientific">Pseudarthrobacter polychromogenes</name>
    <dbReference type="NCBI Taxonomy" id="1676"/>
    <lineage>
        <taxon>Bacteria</taxon>
        <taxon>Bacillati</taxon>
        <taxon>Actinomycetota</taxon>
        <taxon>Actinomycetes</taxon>
        <taxon>Micrococcales</taxon>
        <taxon>Micrococcaceae</taxon>
        <taxon>Pseudarthrobacter</taxon>
    </lineage>
</organism>
<protein>
    <submittedName>
        <fullName evidence="3">Transcriptional regulator</fullName>
    </submittedName>
</protein>
<comment type="caution">
    <text evidence="3">The sequence shown here is derived from an EMBL/GenBank/DDBJ whole genome shotgun (WGS) entry which is preliminary data.</text>
</comment>
<dbReference type="Proteomes" id="UP000596938">
    <property type="component" value="Unassembled WGS sequence"/>
</dbReference>
<dbReference type="InterPro" id="IPR003018">
    <property type="entry name" value="GAF"/>
</dbReference>
<proteinExistence type="predicted"/>
<dbReference type="EMBL" id="BMKU01000002">
    <property type="protein sequence ID" value="GGG87412.1"/>
    <property type="molecule type" value="Genomic_DNA"/>
</dbReference>
<feature type="region of interest" description="Disordered" evidence="1">
    <location>
        <begin position="217"/>
        <end position="236"/>
    </location>
</feature>
<feature type="compositionally biased region" description="Low complexity" evidence="1">
    <location>
        <begin position="217"/>
        <end position="229"/>
    </location>
</feature>
<feature type="domain" description="GAF" evidence="2">
    <location>
        <begin position="73"/>
        <end position="208"/>
    </location>
</feature>